<feature type="transmembrane region" description="Helical" evidence="2">
    <location>
        <begin position="135"/>
        <end position="159"/>
    </location>
</feature>
<keyword evidence="2" id="KW-1133">Transmembrane helix</keyword>
<dbReference type="Pfam" id="PF19853">
    <property type="entry name" value="DUF6328"/>
    <property type="match status" value="1"/>
</dbReference>
<name>A0A6M1QWM8_9ACTN</name>
<sequence length="166" mass="18100">MATSGFGGSGIEGGGPDERPEERITRNWNELLQELRVLQTGVQILTGFLLTVPFSPRFPELNDHQQTIYLVVLVGAVVTTCLIIAPVSFHRMLFRRRQRPWLVTASHFCARAGLVGFAIVSALVVLLVFDVVVSLTAAVIAAIAVLLLFVSLWAGLPLLNGRNNSH</sequence>
<keyword evidence="2" id="KW-0472">Membrane</keyword>
<protein>
    <submittedName>
        <fullName evidence="3">Sodium:proton antiporter</fullName>
    </submittedName>
</protein>
<proteinExistence type="predicted"/>
<feature type="transmembrane region" description="Helical" evidence="2">
    <location>
        <begin position="67"/>
        <end position="87"/>
    </location>
</feature>
<keyword evidence="4" id="KW-1185">Reference proteome</keyword>
<evidence type="ECO:0000313" key="4">
    <source>
        <dbReference type="Proteomes" id="UP000483261"/>
    </source>
</evidence>
<dbReference type="RefSeq" id="WP_165112068.1">
    <property type="nucleotide sequence ID" value="NZ_JAALAA010000014.1"/>
</dbReference>
<evidence type="ECO:0000256" key="2">
    <source>
        <dbReference type="SAM" id="Phobius"/>
    </source>
</evidence>
<evidence type="ECO:0000313" key="3">
    <source>
        <dbReference type="EMBL" id="NGN94343.1"/>
    </source>
</evidence>
<evidence type="ECO:0000256" key="1">
    <source>
        <dbReference type="SAM" id="MobiDB-lite"/>
    </source>
</evidence>
<gene>
    <name evidence="3" type="ORF">G5C66_16550</name>
</gene>
<reference evidence="3 4" key="1">
    <citation type="submission" date="2020-02" db="EMBL/GenBank/DDBJ databases">
        <title>Whole-genome analyses of novel actinobacteria.</title>
        <authorList>
            <person name="Sahin N."/>
        </authorList>
    </citation>
    <scope>NUCLEOTIDE SEQUENCE [LARGE SCALE GENOMIC DNA]</scope>
    <source>
        <strain evidence="3 4">KC13</strain>
    </source>
</reference>
<organism evidence="3 4">
    <name type="scientific">Nocardioides turkmenicus</name>
    <dbReference type="NCBI Taxonomy" id="2711220"/>
    <lineage>
        <taxon>Bacteria</taxon>
        <taxon>Bacillati</taxon>
        <taxon>Actinomycetota</taxon>
        <taxon>Actinomycetes</taxon>
        <taxon>Propionibacteriales</taxon>
        <taxon>Nocardioidaceae</taxon>
        <taxon>Nocardioides</taxon>
    </lineage>
</organism>
<accession>A0A6M1QWM8</accession>
<keyword evidence="2" id="KW-0812">Transmembrane</keyword>
<dbReference type="EMBL" id="JAALAA010000014">
    <property type="protein sequence ID" value="NGN94343.1"/>
    <property type="molecule type" value="Genomic_DNA"/>
</dbReference>
<dbReference type="Proteomes" id="UP000483261">
    <property type="component" value="Unassembled WGS sequence"/>
</dbReference>
<feature type="region of interest" description="Disordered" evidence="1">
    <location>
        <begin position="1"/>
        <end position="20"/>
    </location>
</feature>
<dbReference type="InterPro" id="IPR046291">
    <property type="entry name" value="DUF6328"/>
</dbReference>
<comment type="caution">
    <text evidence="3">The sequence shown here is derived from an EMBL/GenBank/DDBJ whole genome shotgun (WGS) entry which is preliminary data.</text>
</comment>
<feature type="compositionally biased region" description="Gly residues" evidence="1">
    <location>
        <begin position="1"/>
        <end position="14"/>
    </location>
</feature>
<feature type="transmembrane region" description="Helical" evidence="2">
    <location>
        <begin position="108"/>
        <end position="129"/>
    </location>
</feature>
<dbReference type="AlphaFoldDB" id="A0A6M1QWM8"/>